<dbReference type="Proteomes" id="UP000243498">
    <property type="component" value="Unassembled WGS sequence"/>
</dbReference>
<feature type="region of interest" description="Disordered" evidence="1">
    <location>
        <begin position="115"/>
        <end position="146"/>
    </location>
</feature>
<evidence type="ECO:0000256" key="1">
    <source>
        <dbReference type="SAM" id="MobiDB-lite"/>
    </source>
</evidence>
<feature type="compositionally biased region" description="Basic and acidic residues" evidence="1">
    <location>
        <begin position="115"/>
        <end position="136"/>
    </location>
</feature>
<name>A0A167EE56_METRR</name>
<evidence type="ECO:0000313" key="3">
    <source>
        <dbReference type="Proteomes" id="UP000243498"/>
    </source>
</evidence>
<accession>A0A167EE56</accession>
<reference evidence="2 3" key="1">
    <citation type="journal article" date="2016" name="Genome Biol. Evol.">
        <title>Divergent and convergent evolution of fungal pathogenicity.</title>
        <authorList>
            <person name="Shang Y."/>
            <person name="Xiao G."/>
            <person name="Zheng P."/>
            <person name="Cen K."/>
            <person name="Zhan S."/>
            <person name="Wang C."/>
        </authorList>
    </citation>
    <scope>NUCLEOTIDE SEQUENCE [LARGE SCALE GENOMIC DNA]</scope>
    <source>
        <strain evidence="2 3">RCEF 4871</strain>
    </source>
</reference>
<comment type="caution">
    <text evidence="2">The sequence shown here is derived from an EMBL/GenBank/DDBJ whole genome shotgun (WGS) entry which is preliminary data.</text>
</comment>
<feature type="compositionally biased region" description="Basic and acidic residues" evidence="1">
    <location>
        <begin position="20"/>
        <end position="36"/>
    </location>
</feature>
<proteinExistence type="predicted"/>
<sequence>MVQGVEGLNHGSTVKNRPHASPDTKRCSGDDGKADMVDSPGTSDQNDKASGEKVAQPDAEPGLPPGQTTDNHGRRYHPGVDVEAVGQPETHIVPWTPLSPLLLNGFEVMVDELRQRDKTESSSAMKDTEEKERVDHVGSGTRGAYHELGRSDTWLGRDFQYLDPSA</sequence>
<dbReference type="EMBL" id="AZHC01000011">
    <property type="protein sequence ID" value="OAA43766.1"/>
    <property type="molecule type" value="Genomic_DNA"/>
</dbReference>
<dbReference type="AlphaFoldDB" id="A0A167EE56"/>
<keyword evidence="3" id="KW-1185">Reference proteome</keyword>
<protein>
    <submittedName>
        <fullName evidence="2">Uncharacterized protein</fullName>
    </submittedName>
</protein>
<evidence type="ECO:0000313" key="2">
    <source>
        <dbReference type="EMBL" id="OAA43766.1"/>
    </source>
</evidence>
<gene>
    <name evidence="2" type="ORF">NOR_04341</name>
</gene>
<organism evidence="2 3">
    <name type="scientific">Metarhizium rileyi (strain RCEF 4871)</name>
    <name type="common">Nomuraea rileyi</name>
    <dbReference type="NCBI Taxonomy" id="1649241"/>
    <lineage>
        <taxon>Eukaryota</taxon>
        <taxon>Fungi</taxon>
        <taxon>Dikarya</taxon>
        <taxon>Ascomycota</taxon>
        <taxon>Pezizomycotina</taxon>
        <taxon>Sordariomycetes</taxon>
        <taxon>Hypocreomycetidae</taxon>
        <taxon>Hypocreales</taxon>
        <taxon>Clavicipitaceae</taxon>
        <taxon>Metarhizium</taxon>
    </lineage>
</organism>
<feature type="region of interest" description="Disordered" evidence="1">
    <location>
        <begin position="1"/>
        <end position="79"/>
    </location>
</feature>